<dbReference type="AlphaFoldDB" id="A0A3B7R6L9"/>
<feature type="chain" id="PRO_5017794361" description="Tetratricopeptide repeat protein" evidence="1">
    <location>
        <begin position="19"/>
        <end position="180"/>
    </location>
</feature>
<keyword evidence="3" id="KW-1185">Reference proteome</keyword>
<dbReference type="KEGG" id="hyh:D3Y59_07875"/>
<reference evidence="2 3" key="1">
    <citation type="submission" date="2018-09" db="EMBL/GenBank/DDBJ databases">
        <title>Hymenobacter medium sp. nov., isolated from R2A medium.</title>
        <authorList>
            <person name="Yingchao G."/>
        </authorList>
    </citation>
    <scope>NUCLEOTIDE SEQUENCE [LARGE SCALE GENOMIC DNA]</scope>
    <source>
        <strain evidence="3">sh-6</strain>
    </source>
</reference>
<gene>
    <name evidence="2" type="ORF">D3Y59_07875</name>
</gene>
<keyword evidence="1" id="KW-0732">Signal</keyword>
<dbReference type="OrthoDB" id="663842at2"/>
<feature type="signal peptide" evidence="1">
    <location>
        <begin position="1"/>
        <end position="18"/>
    </location>
</feature>
<dbReference type="EMBL" id="CP032317">
    <property type="protein sequence ID" value="AYA36981.1"/>
    <property type="molecule type" value="Genomic_DNA"/>
</dbReference>
<accession>A0A3B7R6L9</accession>
<evidence type="ECO:0000313" key="2">
    <source>
        <dbReference type="EMBL" id="AYA36981.1"/>
    </source>
</evidence>
<dbReference type="RefSeq" id="WP_119444559.1">
    <property type="nucleotide sequence ID" value="NZ_CP032317.1"/>
</dbReference>
<evidence type="ECO:0000256" key="1">
    <source>
        <dbReference type="SAM" id="SignalP"/>
    </source>
</evidence>
<evidence type="ECO:0008006" key="4">
    <source>
        <dbReference type="Google" id="ProtNLM"/>
    </source>
</evidence>
<organism evidence="2 3">
    <name type="scientific">Hymenobacter oligotrophus</name>
    <dbReference type="NCBI Taxonomy" id="2319843"/>
    <lineage>
        <taxon>Bacteria</taxon>
        <taxon>Pseudomonadati</taxon>
        <taxon>Bacteroidota</taxon>
        <taxon>Cytophagia</taxon>
        <taxon>Cytophagales</taxon>
        <taxon>Hymenobacteraceae</taxon>
        <taxon>Hymenobacter</taxon>
    </lineage>
</organism>
<name>A0A3B7R6L9_9BACT</name>
<sequence>MKLLFSLLLTLLVTVLPAADTADAQSPYALPALRRHYRQAATDEEASRRFHLLMRNYAQRDAVVLAYKAASEAIMAKHTGGVFDKLDRVKAASQQFDAAVALNPKHPEVRFLRFSIESNLPKFLGASKHLDEDRALVQQALLRHPNSGLDAEGFRIVRDFMLTNNHIGGSEAAKLRQLPE</sequence>
<protein>
    <recommendedName>
        <fullName evidence="4">Tetratricopeptide repeat protein</fullName>
    </recommendedName>
</protein>
<proteinExistence type="predicted"/>
<evidence type="ECO:0000313" key="3">
    <source>
        <dbReference type="Proteomes" id="UP000262802"/>
    </source>
</evidence>
<dbReference type="Proteomes" id="UP000262802">
    <property type="component" value="Chromosome"/>
</dbReference>